<evidence type="ECO:0000313" key="3">
    <source>
        <dbReference type="EMBL" id="KAK0435518.1"/>
    </source>
</evidence>
<dbReference type="InterPro" id="IPR021109">
    <property type="entry name" value="Peptidase_aspartic_dom_sf"/>
</dbReference>
<dbReference type="GO" id="GO:0006508">
    <property type="term" value="P:proteolysis"/>
    <property type="evidence" value="ECO:0007669"/>
    <property type="project" value="InterPro"/>
</dbReference>
<evidence type="ECO:0000313" key="4">
    <source>
        <dbReference type="Proteomes" id="UP001175226"/>
    </source>
</evidence>
<evidence type="ECO:0000256" key="2">
    <source>
        <dbReference type="SAM" id="MobiDB-lite"/>
    </source>
</evidence>
<keyword evidence="1" id="KW-0064">Aspartyl protease</keyword>
<dbReference type="Gene3D" id="2.40.70.10">
    <property type="entry name" value="Acid Proteases"/>
    <property type="match status" value="1"/>
</dbReference>
<sequence>MPHVRTPEEPEDVEMINLESPAIVGQRAESSRLNPSDEISKTKATRGPPIAERYSPGNLIKTTLNTPVTMPIGELMAQSAELRKQMIKELQTRTVRFENGKENEARNLPSTINTAHVHNLTSRPEGKKLDERASLVVIKVNIGLGDQKLWVNAIVDSGSEVNIISRPVAKELNKDYPVMPLEEARCADANRNQGVLTGKFSKVLLFQGSVVTNAALFMGSYKVNFQMLLGRPWIRGNMVSMKEKVDGTYLVYEDPYNTGKQTELLVVPEPWDTQTEGPVPSYYVEQDELEFEGSWRLQDGEEIVPVGTSQYNAYMSHVTSPETPTILKG</sequence>
<dbReference type="GO" id="GO:0004190">
    <property type="term" value="F:aspartic-type endopeptidase activity"/>
    <property type="evidence" value="ECO:0007669"/>
    <property type="project" value="UniProtKB-KW"/>
</dbReference>
<dbReference type="PROSITE" id="PS00141">
    <property type="entry name" value="ASP_PROTEASE"/>
    <property type="match status" value="1"/>
</dbReference>
<reference evidence="3" key="1">
    <citation type="submission" date="2023-06" db="EMBL/GenBank/DDBJ databases">
        <authorList>
            <consortium name="Lawrence Berkeley National Laboratory"/>
            <person name="Ahrendt S."/>
            <person name="Sahu N."/>
            <person name="Indic B."/>
            <person name="Wong-Bajracharya J."/>
            <person name="Merenyi Z."/>
            <person name="Ke H.-M."/>
            <person name="Monk M."/>
            <person name="Kocsube S."/>
            <person name="Drula E."/>
            <person name="Lipzen A."/>
            <person name="Balint B."/>
            <person name="Henrissat B."/>
            <person name="Andreopoulos B."/>
            <person name="Martin F.M."/>
            <person name="Harder C.B."/>
            <person name="Rigling D."/>
            <person name="Ford K.L."/>
            <person name="Foster G.D."/>
            <person name="Pangilinan J."/>
            <person name="Papanicolaou A."/>
            <person name="Barry K."/>
            <person name="LaButti K."/>
            <person name="Viragh M."/>
            <person name="Koriabine M."/>
            <person name="Yan M."/>
            <person name="Riley R."/>
            <person name="Champramary S."/>
            <person name="Plett K.L."/>
            <person name="Tsai I.J."/>
            <person name="Slot J."/>
            <person name="Sipos G."/>
            <person name="Plett J."/>
            <person name="Nagy L.G."/>
            <person name="Grigoriev I.V."/>
        </authorList>
    </citation>
    <scope>NUCLEOTIDE SEQUENCE</scope>
    <source>
        <strain evidence="3">FPL87.14</strain>
    </source>
</reference>
<organism evidence="3 4">
    <name type="scientific">Armillaria borealis</name>
    <dbReference type="NCBI Taxonomy" id="47425"/>
    <lineage>
        <taxon>Eukaryota</taxon>
        <taxon>Fungi</taxon>
        <taxon>Dikarya</taxon>
        <taxon>Basidiomycota</taxon>
        <taxon>Agaricomycotina</taxon>
        <taxon>Agaricomycetes</taxon>
        <taxon>Agaricomycetidae</taxon>
        <taxon>Agaricales</taxon>
        <taxon>Marasmiineae</taxon>
        <taxon>Physalacriaceae</taxon>
        <taxon>Armillaria</taxon>
    </lineage>
</organism>
<dbReference type="EMBL" id="JAUEPT010000062">
    <property type="protein sequence ID" value="KAK0435518.1"/>
    <property type="molecule type" value="Genomic_DNA"/>
</dbReference>
<accession>A0AA39J3S6</accession>
<gene>
    <name evidence="3" type="ORF">EV421DRAFT_1908595</name>
</gene>
<dbReference type="AlphaFoldDB" id="A0AA39J3S6"/>
<name>A0AA39J3S6_9AGAR</name>
<dbReference type="CDD" id="cd00303">
    <property type="entry name" value="retropepsin_like"/>
    <property type="match status" value="1"/>
</dbReference>
<protein>
    <submittedName>
        <fullName evidence="3">Uncharacterized protein</fullName>
    </submittedName>
</protein>
<proteinExistence type="predicted"/>
<keyword evidence="4" id="KW-1185">Reference proteome</keyword>
<dbReference type="InterPro" id="IPR001969">
    <property type="entry name" value="Aspartic_peptidase_AS"/>
</dbReference>
<comment type="caution">
    <text evidence="3">The sequence shown here is derived from an EMBL/GenBank/DDBJ whole genome shotgun (WGS) entry which is preliminary data.</text>
</comment>
<dbReference type="Proteomes" id="UP001175226">
    <property type="component" value="Unassembled WGS sequence"/>
</dbReference>
<keyword evidence="1" id="KW-0378">Hydrolase</keyword>
<keyword evidence="1" id="KW-0645">Protease</keyword>
<feature type="region of interest" description="Disordered" evidence="2">
    <location>
        <begin position="1"/>
        <end position="51"/>
    </location>
</feature>
<evidence type="ECO:0000256" key="1">
    <source>
        <dbReference type="ARBA" id="ARBA00022750"/>
    </source>
</evidence>